<protein>
    <recommendedName>
        <fullName evidence="3">F-box domain-containing protein</fullName>
    </recommendedName>
</protein>
<comment type="caution">
    <text evidence="1">The sequence shown here is derived from an EMBL/GenBank/DDBJ whole genome shotgun (WGS) entry which is preliminary data.</text>
</comment>
<reference evidence="1" key="1">
    <citation type="journal article" date="2019" name="Beilstein J. Org. Chem.">
        <title>Nanangenines: drimane sesquiterpenoids as the dominant metabolite cohort of a novel Australian fungus, Aspergillus nanangensis.</title>
        <authorList>
            <person name="Lacey H.J."/>
            <person name="Gilchrist C.L.M."/>
            <person name="Crombie A."/>
            <person name="Kalaitzis J.A."/>
            <person name="Vuong D."/>
            <person name="Rutledge P.J."/>
            <person name="Turner P."/>
            <person name="Pitt J.I."/>
            <person name="Lacey E."/>
            <person name="Chooi Y.H."/>
            <person name="Piggott A.M."/>
        </authorList>
    </citation>
    <scope>NUCLEOTIDE SEQUENCE</scope>
    <source>
        <strain evidence="1">MST-FP2251</strain>
    </source>
</reference>
<proteinExistence type="predicted"/>
<gene>
    <name evidence="1" type="ORF">FE257_004849</name>
</gene>
<dbReference type="AlphaFoldDB" id="A0AAD4CRD0"/>
<evidence type="ECO:0000313" key="1">
    <source>
        <dbReference type="EMBL" id="KAF9891285.1"/>
    </source>
</evidence>
<reference evidence="1" key="2">
    <citation type="submission" date="2020-02" db="EMBL/GenBank/DDBJ databases">
        <authorList>
            <person name="Gilchrist C.L.M."/>
            <person name="Chooi Y.-H."/>
        </authorList>
    </citation>
    <scope>NUCLEOTIDE SEQUENCE</scope>
    <source>
        <strain evidence="1">MST-FP2251</strain>
    </source>
</reference>
<dbReference type="SUPFAM" id="SSF81383">
    <property type="entry name" value="F-box domain"/>
    <property type="match status" value="1"/>
</dbReference>
<accession>A0AAD4CRD0</accession>
<keyword evidence="2" id="KW-1185">Reference proteome</keyword>
<dbReference type="EMBL" id="VCAU01000020">
    <property type="protein sequence ID" value="KAF9891285.1"/>
    <property type="molecule type" value="Genomic_DNA"/>
</dbReference>
<name>A0AAD4CRD0_ASPNN</name>
<evidence type="ECO:0008006" key="3">
    <source>
        <dbReference type="Google" id="ProtNLM"/>
    </source>
</evidence>
<dbReference type="InterPro" id="IPR036047">
    <property type="entry name" value="F-box-like_dom_sf"/>
</dbReference>
<organism evidence="1 2">
    <name type="scientific">Aspergillus nanangensis</name>
    <dbReference type="NCBI Taxonomy" id="2582783"/>
    <lineage>
        <taxon>Eukaryota</taxon>
        <taxon>Fungi</taxon>
        <taxon>Dikarya</taxon>
        <taxon>Ascomycota</taxon>
        <taxon>Pezizomycotina</taxon>
        <taxon>Eurotiomycetes</taxon>
        <taxon>Eurotiomycetidae</taxon>
        <taxon>Eurotiales</taxon>
        <taxon>Aspergillaceae</taxon>
        <taxon>Aspergillus</taxon>
        <taxon>Aspergillus subgen. Circumdati</taxon>
    </lineage>
</organism>
<dbReference type="Proteomes" id="UP001194746">
    <property type="component" value="Unassembled WGS sequence"/>
</dbReference>
<sequence length="463" mass="53025">MKFKDWNRGHQASNRSHRVINPFERLPTEIIQYIAYLLPSDADIAHFSSCCRTLAERILPGQSAIWRARFQDRYDPPRNRNSFEIKVEYQIREIVLAQKISFKHGEKDEQNLWLTVIQDMLLESSRLCGEKDMSASKSFTRIRQVVFDSGFLSIPVNGYEQRKHERPSDLFCGVQLCLTGLALDPEMSVSCLRTGYDIGTVYSYQPGDNQTPNLSPPLSIDPGVRKITQIRNFWLRHLLNPNEASFYTSYMKLLPHLRPKPSTNLTRHYTAPAENWLGYYSCIHPYPETLDAPEMRQTCGDLSAHLTQVDCMSLTLHANRDPLNWPPAFQALIPFLADERSRVYFRGVQTNHNSDDGEMYLVRGFVEPLQDVYGGFPGWKRICFAIYAANRDFLPILEGGSGQGQHGTGMFPNEAWPPIDMEVEFTCIHGYEGRLLPGGSMILGQWVDMRNTTGKGPFIFWDV</sequence>
<evidence type="ECO:0000313" key="2">
    <source>
        <dbReference type="Proteomes" id="UP001194746"/>
    </source>
</evidence>